<name>A0A9Q1IVH2_SYNKA</name>
<proteinExistence type="predicted"/>
<feature type="region of interest" description="Disordered" evidence="1">
    <location>
        <begin position="148"/>
        <end position="185"/>
    </location>
</feature>
<dbReference type="Proteomes" id="UP001152622">
    <property type="component" value="Chromosome 7"/>
</dbReference>
<organism evidence="2 3">
    <name type="scientific">Synaphobranchus kaupii</name>
    <name type="common">Kaup's arrowtooth eel</name>
    <dbReference type="NCBI Taxonomy" id="118154"/>
    <lineage>
        <taxon>Eukaryota</taxon>
        <taxon>Metazoa</taxon>
        <taxon>Chordata</taxon>
        <taxon>Craniata</taxon>
        <taxon>Vertebrata</taxon>
        <taxon>Euteleostomi</taxon>
        <taxon>Actinopterygii</taxon>
        <taxon>Neopterygii</taxon>
        <taxon>Teleostei</taxon>
        <taxon>Anguilliformes</taxon>
        <taxon>Synaphobranchidae</taxon>
        <taxon>Synaphobranchus</taxon>
    </lineage>
</organism>
<gene>
    <name evidence="2" type="ORF">SKAU_G00215550</name>
</gene>
<reference evidence="2" key="1">
    <citation type="journal article" date="2023" name="Science">
        <title>Genome structures resolve the early diversification of teleost fishes.</title>
        <authorList>
            <person name="Parey E."/>
            <person name="Louis A."/>
            <person name="Montfort J."/>
            <person name="Bouchez O."/>
            <person name="Roques C."/>
            <person name="Iampietro C."/>
            <person name="Lluch J."/>
            <person name="Castinel A."/>
            <person name="Donnadieu C."/>
            <person name="Desvignes T."/>
            <person name="Floi Bucao C."/>
            <person name="Jouanno E."/>
            <person name="Wen M."/>
            <person name="Mejri S."/>
            <person name="Dirks R."/>
            <person name="Jansen H."/>
            <person name="Henkel C."/>
            <person name="Chen W.J."/>
            <person name="Zahm M."/>
            <person name="Cabau C."/>
            <person name="Klopp C."/>
            <person name="Thompson A.W."/>
            <person name="Robinson-Rechavi M."/>
            <person name="Braasch I."/>
            <person name="Lecointre G."/>
            <person name="Bobe J."/>
            <person name="Postlethwait J.H."/>
            <person name="Berthelot C."/>
            <person name="Roest Crollius H."/>
            <person name="Guiguen Y."/>
        </authorList>
    </citation>
    <scope>NUCLEOTIDE SEQUENCE</scope>
    <source>
        <strain evidence="2">WJC10195</strain>
    </source>
</reference>
<protein>
    <submittedName>
        <fullName evidence="2">Uncharacterized protein</fullName>
    </submittedName>
</protein>
<accession>A0A9Q1IVH2</accession>
<sequence length="185" mass="19925">MEKEWILLRGQAVAPIHGQVYREGSALLMARALDQVRNPSRAPKSNGTACPLAQSKQRSLCIVAQVKAICAKQCGPALDLHRHVGKKRVRAQKEMWVGAGIKETKRDQKLPGATATLLTTDHERPLIYPTSFCLGRRHRAVVPQAGRGHCGAGHGAHGPLDAGGGRGETRMDEGLPATGPQRRAL</sequence>
<evidence type="ECO:0000256" key="1">
    <source>
        <dbReference type="SAM" id="MobiDB-lite"/>
    </source>
</evidence>
<evidence type="ECO:0000313" key="3">
    <source>
        <dbReference type="Proteomes" id="UP001152622"/>
    </source>
</evidence>
<comment type="caution">
    <text evidence="2">The sequence shown here is derived from an EMBL/GenBank/DDBJ whole genome shotgun (WGS) entry which is preliminary data.</text>
</comment>
<feature type="compositionally biased region" description="Gly residues" evidence="1">
    <location>
        <begin position="148"/>
        <end position="166"/>
    </location>
</feature>
<keyword evidence="3" id="KW-1185">Reference proteome</keyword>
<evidence type="ECO:0000313" key="2">
    <source>
        <dbReference type="EMBL" id="KAJ8353988.1"/>
    </source>
</evidence>
<dbReference type="EMBL" id="JAINUF010000007">
    <property type="protein sequence ID" value="KAJ8353988.1"/>
    <property type="molecule type" value="Genomic_DNA"/>
</dbReference>
<dbReference type="AlphaFoldDB" id="A0A9Q1IVH2"/>